<keyword evidence="4" id="KW-1185">Reference proteome</keyword>
<feature type="transmembrane region" description="Helical" evidence="2">
    <location>
        <begin position="38"/>
        <end position="58"/>
    </location>
</feature>
<dbReference type="PANTHER" id="PTHR35872:SF2">
    <property type="entry name" value="INTEGRAL MEMBRANE PROTEIN (AFU_ORTHOLOGUE AFUA_5G07110)"/>
    <property type="match status" value="1"/>
</dbReference>
<feature type="region of interest" description="Disordered" evidence="1">
    <location>
        <begin position="393"/>
        <end position="496"/>
    </location>
</feature>
<keyword evidence="2" id="KW-1133">Transmembrane helix</keyword>
<accession>A0A9P6UBL8</accession>
<reference evidence="3" key="1">
    <citation type="journal article" date="2020" name="Fungal Divers.">
        <title>Resolving the Mortierellaceae phylogeny through synthesis of multi-gene phylogenetics and phylogenomics.</title>
        <authorList>
            <person name="Vandepol N."/>
            <person name="Liber J."/>
            <person name="Desiro A."/>
            <person name="Na H."/>
            <person name="Kennedy M."/>
            <person name="Barry K."/>
            <person name="Grigoriev I.V."/>
            <person name="Miller A.N."/>
            <person name="O'Donnell K."/>
            <person name="Stajich J.E."/>
            <person name="Bonito G."/>
        </authorList>
    </citation>
    <scope>NUCLEOTIDE SEQUENCE</scope>
    <source>
        <strain evidence="3">BC1065</strain>
    </source>
</reference>
<feature type="transmembrane region" description="Helical" evidence="2">
    <location>
        <begin position="642"/>
        <end position="665"/>
    </location>
</feature>
<sequence length="693" mass="75670">MKKKTSSSISLRTWIRNTHWKRHLRDGAKTIVQSPVNFLVFFLALNVVVWGAFLVLLLSKAVQLKGGSEQQGLWIEICGQTINGIFTIAAVPVHPKRFMGLVRALAIWRREKGIRTQFLSLFLEQHHQARLGQEEHEGVATTTCRRTLKESEEELLEMIDYFNAFPEYGHDRATAAAAAAHDTPTRMDEATTIKVSPQGHDGEPTLAPSYTNTNTSTSTPYYSTSPNQEPNEDDSLRQQPSPQQQQQQPQATAAAPPSLSRQPTTTTLQIDIPEQELDNLLAHETQRVVRSCVLSYLPLTPTINPDQGPTLGAFADDGNATTTTSSTTTTPTTEPSTPLSLSTSIRTQSNVGRRSTRTRARTRTMTMKDGHVDNTIIDTTSAGAAGATGATTTTAAAVGTSPGGRHSGSGDRPARGSFQRRPTYVVRETSEALLSHKDRPLNGGGALQEKEKEKRETLEISATTTLVEEEGHDRYNNDNDTSSSSSGGGGSGQETTEPIVCLEPLPLTPEQVAWLDERQRGLVERKARLQQSWPWYTYKMPVGVEPVDFMAACQSFLSSSSSSSSSSSTKRDEKGRAAPLSSLSSSSSTSPNRMKLIQSPTKQLQMRASKACLILLSFNLNSMIQEVLCGFMWGWHYSTRPVAVVGAGVASGCLTALIPTIVIFLHERRLSKVRVVASTEEAIQEVIDAHPQK</sequence>
<feature type="region of interest" description="Disordered" evidence="1">
    <location>
        <begin position="558"/>
        <end position="599"/>
    </location>
</feature>
<feature type="compositionally biased region" description="Low complexity" evidence="1">
    <location>
        <begin position="321"/>
        <end position="342"/>
    </location>
</feature>
<feature type="compositionally biased region" description="Low complexity" evidence="1">
    <location>
        <begin position="558"/>
        <end position="568"/>
    </location>
</feature>
<proteinExistence type="predicted"/>
<feature type="region of interest" description="Disordered" evidence="1">
    <location>
        <begin position="194"/>
        <end position="265"/>
    </location>
</feature>
<feature type="compositionally biased region" description="Low complexity" evidence="1">
    <location>
        <begin position="238"/>
        <end position="257"/>
    </location>
</feature>
<organism evidence="3 4">
    <name type="scientific">Actinomortierella ambigua</name>
    <dbReference type="NCBI Taxonomy" id="1343610"/>
    <lineage>
        <taxon>Eukaryota</taxon>
        <taxon>Fungi</taxon>
        <taxon>Fungi incertae sedis</taxon>
        <taxon>Mucoromycota</taxon>
        <taxon>Mortierellomycotina</taxon>
        <taxon>Mortierellomycetes</taxon>
        <taxon>Mortierellales</taxon>
        <taxon>Mortierellaceae</taxon>
        <taxon>Actinomortierella</taxon>
    </lineage>
</organism>
<feature type="compositionally biased region" description="Basic and acidic residues" evidence="1">
    <location>
        <begin position="448"/>
        <end position="458"/>
    </location>
</feature>
<dbReference type="OrthoDB" id="10261556at2759"/>
<feature type="compositionally biased region" description="Basic and acidic residues" evidence="1">
    <location>
        <begin position="428"/>
        <end position="440"/>
    </location>
</feature>
<evidence type="ECO:0000313" key="4">
    <source>
        <dbReference type="Proteomes" id="UP000807716"/>
    </source>
</evidence>
<dbReference type="PANTHER" id="PTHR35872">
    <property type="entry name" value="INTEGRAL MEMBRANE PROTEIN (AFU_ORTHOLOGUE AFUA_5G07110)"/>
    <property type="match status" value="1"/>
</dbReference>
<gene>
    <name evidence="3" type="ORF">DFQ27_003373</name>
</gene>
<dbReference type="Pfam" id="PF11204">
    <property type="entry name" value="DUF2985"/>
    <property type="match status" value="1"/>
</dbReference>
<dbReference type="Proteomes" id="UP000807716">
    <property type="component" value="Unassembled WGS sequence"/>
</dbReference>
<evidence type="ECO:0000313" key="3">
    <source>
        <dbReference type="EMBL" id="KAG0269461.1"/>
    </source>
</evidence>
<evidence type="ECO:0000256" key="2">
    <source>
        <dbReference type="SAM" id="Phobius"/>
    </source>
</evidence>
<comment type="caution">
    <text evidence="3">The sequence shown here is derived from an EMBL/GenBank/DDBJ whole genome shotgun (WGS) entry which is preliminary data.</text>
</comment>
<protein>
    <submittedName>
        <fullName evidence="3">Uncharacterized protein</fullName>
    </submittedName>
</protein>
<dbReference type="AlphaFoldDB" id="A0A9P6UBL8"/>
<keyword evidence="2" id="KW-0472">Membrane</keyword>
<keyword evidence="2" id="KW-0812">Transmembrane</keyword>
<dbReference type="InterPro" id="IPR021369">
    <property type="entry name" value="DUF2985"/>
</dbReference>
<name>A0A9P6UBL8_9FUNG</name>
<feature type="compositionally biased region" description="Low complexity" evidence="1">
    <location>
        <begin position="580"/>
        <end position="590"/>
    </location>
</feature>
<feature type="region of interest" description="Disordered" evidence="1">
    <location>
        <begin position="313"/>
        <end position="342"/>
    </location>
</feature>
<feature type="compositionally biased region" description="Low complexity" evidence="1">
    <location>
        <begin position="208"/>
        <end position="227"/>
    </location>
</feature>
<feature type="transmembrane region" description="Helical" evidence="2">
    <location>
        <begin position="612"/>
        <end position="636"/>
    </location>
</feature>
<evidence type="ECO:0000256" key="1">
    <source>
        <dbReference type="SAM" id="MobiDB-lite"/>
    </source>
</evidence>
<dbReference type="EMBL" id="JAAAJB010000024">
    <property type="protein sequence ID" value="KAG0269461.1"/>
    <property type="molecule type" value="Genomic_DNA"/>
</dbReference>